<proteinExistence type="predicted"/>
<evidence type="ECO:0000313" key="1">
    <source>
        <dbReference type="EMBL" id="RRT70608.1"/>
    </source>
</evidence>
<dbReference type="Proteomes" id="UP000287651">
    <property type="component" value="Unassembled WGS sequence"/>
</dbReference>
<comment type="caution">
    <text evidence="1">The sequence shown here is derived from an EMBL/GenBank/DDBJ whole genome shotgun (WGS) entry which is preliminary data.</text>
</comment>
<name>A0A427A349_ENSVE</name>
<sequence length="175" mass="20673">FEFRSVFHAPSRKFKMFAIPDVLAHGTSYEHGFAKKYDGHKLCVKSHVELCFDRFFVHHLGNLKYYHSRCISPWEVVRALFRQKTQRSETSREVARRVEVEFRSILRATSQKLKILAIPYVFGHGKSYEHGFLKKYDNHKLCAKSCIESSFDRFFMHLLGNSKCWPFPTYKPMVS</sequence>
<gene>
    <name evidence="1" type="ORF">B296_00014079</name>
</gene>
<reference evidence="1 2" key="1">
    <citation type="journal article" date="2014" name="Agronomy (Basel)">
        <title>A Draft Genome Sequence for Ensete ventricosum, the Drought-Tolerant Tree Against Hunger.</title>
        <authorList>
            <person name="Harrison J."/>
            <person name="Moore K.A."/>
            <person name="Paszkiewicz K."/>
            <person name="Jones T."/>
            <person name="Grant M."/>
            <person name="Ambacheew D."/>
            <person name="Muzemil S."/>
            <person name="Studholme D.J."/>
        </authorList>
    </citation>
    <scope>NUCLEOTIDE SEQUENCE [LARGE SCALE GENOMIC DNA]</scope>
</reference>
<protein>
    <submittedName>
        <fullName evidence="1">Uncharacterized protein</fullName>
    </submittedName>
</protein>
<evidence type="ECO:0000313" key="2">
    <source>
        <dbReference type="Proteomes" id="UP000287651"/>
    </source>
</evidence>
<feature type="non-terminal residue" evidence="1">
    <location>
        <position position="1"/>
    </location>
</feature>
<accession>A0A427A349</accession>
<dbReference type="AlphaFoldDB" id="A0A427A349"/>
<dbReference type="EMBL" id="AMZH03003958">
    <property type="protein sequence ID" value="RRT70608.1"/>
    <property type="molecule type" value="Genomic_DNA"/>
</dbReference>
<organism evidence="1 2">
    <name type="scientific">Ensete ventricosum</name>
    <name type="common">Abyssinian banana</name>
    <name type="synonym">Musa ensete</name>
    <dbReference type="NCBI Taxonomy" id="4639"/>
    <lineage>
        <taxon>Eukaryota</taxon>
        <taxon>Viridiplantae</taxon>
        <taxon>Streptophyta</taxon>
        <taxon>Embryophyta</taxon>
        <taxon>Tracheophyta</taxon>
        <taxon>Spermatophyta</taxon>
        <taxon>Magnoliopsida</taxon>
        <taxon>Liliopsida</taxon>
        <taxon>Zingiberales</taxon>
        <taxon>Musaceae</taxon>
        <taxon>Ensete</taxon>
    </lineage>
</organism>